<protein>
    <submittedName>
        <fullName evidence="3">Uncharacterized protein</fullName>
    </submittedName>
</protein>
<feature type="coiled-coil region" evidence="1">
    <location>
        <begin position="223"/>
        <end position="324"/>
    </location>
</feature>
<gene>
    <name evidence="3" type="ORF">EGYM00392_LOCUS49910</name>
</gene>
<feature type="coiled-coil region" evidence="1">
    <location>
        <begin position="554"/>
        <end position="609"/>
    </location>
</feature>
<proteinExistence type="predicted"/>
<evidence type="ECO:0000313" key="3">
    <source>
        <dbReference type="EMBL" id="CAD9038748.1"/>
    </source>
</evidence>
<feature type="coiled-coil region" evidence="1">
    <location>
        <begin position="60"/>
        <end position="87"/>
    </location>
</feature>
<feature type="region of interest" description="Disordered" evidence="2">
    <location>
        <begin position="145"/>
        <end position="168"/>
    </location>
</feature>
<feature type="coiled-coil region" evidence="1">
    <location>
        <begin position="494"/>
        <end position="521"/>
    </location>
</feature>
<dbReference type="AlphaFoldDB" id="A0A7S1JCI8"/>
<name>A0A7S1JCI8_9EUGL</name>
<accession>A0A7S1JCI8</accession>
<reference evidence="3" key="1">
    <citation type="submission" date="2021-01" db="EMBL/GenBank/DDBJ databases">
        <authorList>
            <person name="Corre E."/>
            <person name="Pelletier E."/>
            <person name="Niang G."/>
            <person name="Scheremetjew M."/>
            <person name="Finn R."/>
            <person name="Kale V."/>
            <person name="Holt S."/>
            <person name="Cochrane G."/>
            <person name="Meng A."/>
            <person name="Brown T."/>
            <person name="Cohen L."/>
        </authorList>
    </citation>
    <scope>NUCLEOTIDE SEQUENCE</scope>
    <source>
        <strain evidence="3">NIES-381</strain>
    </source>
</reference>
<feature type="coiled-coil region" evidence="1">
    <location>
        <begin position="111"/>
        <end position="138"/>
    </location>
</feature>
<feature type="coiled-coil region" evidence="1">
    <location>
        <begin position="352"/>
        <end position="427"/>
    </location>
</feature>
<sequence>MVQDQASEDVAKHFDVTLDQLCALPGVPADTVYVQDKLKQDLQRTFKIVSSSSQELKMTVDLSQKRNAILESELASLRLELGMLQDEAGRPTLATPAPGPDPRVPQLTRVVDDLHGQLAEQAARIQELTRENEMAKWKVKCMSSLDPTRPSSASATLQSPMRPPSSLNRRLEMDDLRAQLGVKDQELTAKSSALTALAAIEARLRREVQDLKLDKGVATQFEVDSLKEDLEKALTEAEELREALDHSRSTCRSLQATIARLEQLEEAQIAEVESLRSDLQAQLHTSIEEATGLRAELREHLMERRKLETVIARLEQDHRAQAEAIQDMVSALALREQNEHLYRDAQLKGTLIARLNHEDRRLRAELDQVNQQCASITAQLRQVSKRPETDCQALAEAVRDLRHEALTQSMEIERLQTQEQLHQLRSELPVGSELVQLFADRCDRLTEAQESLKLRDLEIDGLNRQIKSLRLVTDLQDEAAQQRAEMEAQHVSRLNATVESLAELQDEREGLRSALESRQCRSSALATQLANAEELHFEASLSHTLETERLQTQLQAAHVSMSALREERDGLEQTVADLMQDLSITRQRLEDALAEVAAVTAQYEDHVAELHDSVAAMGLEMESVRTSAQGDAEAMALKLGAVARAQGLVKDLSEHVRDMEAHLRPCLAGLPDLSERLEGAGTRLGQAVDWLQQRLDLEDDVPLPDLSQRLKAAEAEFADGLSALRTWVAQSLDLERRMSNTLELLPREQA</sequence>
<feature type="compositionally biased region" description="Polar residues" evidence="2">
    <location>
        <begin position="145"/>
        <end position="159"/>
    </location>
</feature>
<evidence type="ECO:0000256" key="2">
    <source>
        <dbReference type="SAM" id="MobiDB-lite"/>
    </source>
</evidence>
<keyword evidence="1" id="KW-0175">Coiled coil</keyword>
<dbReference type="EMBL" id="HBGA01134459">
    <property type="protein sequence ID" value="CAD9038748.1"/>
    <property type="molecule type" value="Transcribed_RNA"/>
</dbReference>
<evidence type="ECO:0000256" key="1">
    <source>
        <dbReference type="SAM" id="Coils"/>
    </source>
</evidence>
<organism evidence="3">
    <name type="scientific">Eutreptiella gymnastica</name>
    <dbReference type="NCBI Taxonomy" id="73025"/>
    <lineage>
        <taxon>Eukaryota</taxon>
        <taxon>Discoba</taxon>
        <taxon>Euglenozoa</taxon>
        <taxon>Euglenida</taxon>
        <taxon>Spirocuta</taxon>
        <taxon>Euglenophyceae</taxon>
        <taxon>Eutreptiales</taxon>
        <taxon>Eutreptiaceae</taxon>
        <taxon>Eutreptiella</taxon>
    </lineage>
</organism>